<dbReference type="InterPro" id="IPR013324">
    <property type="entry name" value="RNA_pol_sigma_r3/r4-like"/>
</dbReference>
<dbReference type="Pfam" id="PF04542">
    <property type="entry name" value="Sigma70_r2"/>
    <property type="match status" value="1"/>
</dbReference>
<dbReference type="EMBL" id="FUWS01000003">
    <property type="protein sequence ID" value="SJZ76351.1"/>
    <property type="molecule type" value="Genomic_DNA"/>
</dbReference>
<proteinExistence type="predicted"/>
<dbReference type="RefSeq" id="WP_235000816.1">
    <property type="nucleotide sequence ID" value="NZ_FUWS01000003.1"/>
</dbReference>
<organism evidence="9 10">
    <name type="scientific">Marinactinospora thermotolerans DSM 45154</name>
    <dbReference type="NCBI Taxonomy" id="1122192"/>
    <lineage>
        <taxon>Bacteria</taxon>
        <taxon>Bacillati</taxon>
        <taxon>Actinomycetota</taxon>
        <taxon>Actinomycetes</taxon>
        <taxon>Streptosporangiales</taxon>
        <taxon>Nocardiopsidaceae</taxon>
        <taxon>Marinactinospora</taxon>
    </lineage>
</organism>
<feature type="compositionally biased region" description="Basic and acidic residues" evidence="5">
    <location>
        <begin position="17"/>
        <end position="37"/>
    </location>
</feature>
<evidence type="ECO:0000313" key="9">
    <source>
        <dbReference type="EMBL" id="SJZ76351.1"/>
    </source>
</evidence>
<name>A0A1T4NAR7_9ACTN</name>
<dbReference type="CDD" id="cd06171">
    <property type="entry name" value="Sigma70_r4"/>
    <property type="match status" value="1"/>
</dbReference>
<evidence type="ECO:0000256" key="2">
    <source>
        <dbReference type="ARBA" id="ARBA00023082"/>
    </source>
</evidence>
<feature type="region of interest" description="Disordered" evidence="5">
    <location>
        <begin position="1"/>
        <end position="37"/>
    </location>
</feature>
<dbReference type="Pfam" id="PF04539">
    <property type="entry name" value="Sigma70_r3"/>
    <property type="match status" value="1"/>
</dbReference>
<reference evidence="9 10" key="1">
    <citation type="submission" date="2017-02" db="EMBL/GenBank/DDBJ databases">
        <authorList>
            <person name="Peterson S.W."/>
        </authorList>
    </citation>
    <scope>NUCLEOTIDE SEQUENCE [LARGE SCALE GENOMIC DNA]</scope>
    <source>
        <strain evidence="9 10">DSM 45154</strain>
    </source>
</reference>
<dbReference type="InterPro" id="IPR000943">
    <property type="entry name" value="RNA_pol_sigma70"/>
</dbReference>
<evidence type="ECO:0000256" key="4">
    <source>
        <dbReference type="ARBA" id="ARBA00023163"/>
    </source>
</evidence>
<evidence type="ECO:0000259" key="8">
    <source>
        <dbReference type="Pfam" id="PF04545"/>
    </source>
</evidence>
<feature type="domain" description="RNA polymerase sigma-70 region 4" evidence="8">
    <location>
        <begin position="230"/>
        <end position="278"/>
    </location>
</feature>
<dbReference type="Gene3D" id="1.20.120.1810">
    <property type="match status" value="1"/>
</dbReference>
<dbReference type="AlphaFoldDB" id="A0A1T4NAR7"/>
<evidence type="ECO:0000313" key="10">
    <source>
        <dbReference type="Proteomes" id="UP000190637"/>
    </source>
</evidence>
<keyword evidence="2" id="KW-0731">Sigma factor</keyword>
<keyword evidence="3" id="KW-0238">DNA-binding</keyword>
<keyword evidence="10" id="KW-1185">Reference proteome</keyword>
<dbReference type="GO" id="GO:0003677">
    <property type="term" value="F:DNA binding"/>
    <property type="evidence" value="ECO:0007669"/>
    <property type="project" value="UniProtKB-KW"/>
</dbReference>
<dbReference type="STRING" id="1122192.SAMN02745673_01364"/>
<evidence type="ECO:0000256" key="1">
    <source>
        <dbReference type="ARBA" id="ARBA00023015"/>
    </source>
</evidence>
<dbReference type="InterPro" id="IPR007627">
    <property type="entry name" value="RNA_pol_sigma70_r2"/>
</dbReference>
<evidence type="ECO:0000256" key="5">
    <source>
        <dbReference type="SAM" id="MobiDB-lite"/>
    </source>
</evidence>
<dbReference type="InterPro" id="IPR014284">
    <property type="entry name" value="RNA_pol_sigma-70_dom"/>
</dbReference>
<dbReference type="InterPro" id="IPR007630">
    <property type="entry name" value="RNA_pol_sigma70_r4"/>
</dbReference>
<evidence type="ECO:0000259" key="6">
    <source>
        <dbReference type="Pfam" id="PF04539"/>
    </source>
</evidence>
<evidence type="ECO:0000256" key="3">
    <source>
        <dbReference type="ARBA" id="ARBA00023125"/>
    </source>
</evidence>
<evidence type="ECO:0000259" key="7">
    <source>
        <dbReference type="Pfam" id="PF04542"/>
    </source>
</evidence>
<dbReference type="NCBIfam" id="TIGR02980">
    <property type="entry name" value="SigBFG"/>
    <property type="match status" value="1"/>
</dbReference>
<dbReference type="PANTHER" id="PTHR30385">
    <property type="entry name" value="SIGMA FACTOR F FLAGELLAR"/>
    <property type="match status" value="1"/>
</dbReference>
<accession>A0A1T4NAR7</accession>
<dbReference type="Proteomes" id="UP000190637">
    <property type="component" value="Unassembled WGS sequence"/>
</dbReference>
<dbReference type="NCBIfam" id="TIGR02937">
    <property type="entry name" value="sigma70-ECF"/>
    <property type="match status" value="1"/>
</dbReference>
<sequence>MPAMNAGAGASIPNTQDRARPAADHQSRTSTTSDHDVVTAGLFDQMRRTQSGSSQRAVLRERIVEHHIGLAKSIASRYAHRGEPMEDLEQAALLGLVKAINGFDPDLGHDFVAYAVPMMTGEVKRHFRDKTWAVRVPRRRQERRTELNAAVRRLTQEHGRSPTMRELAEEMRLPLDDLSDLMEAASAYSALSLDSPAGENEDGGINLGDTIGGDDPTLESVVDREALPALLSALPERERRIVLLRFFGNKTQSEIAREVGISQMHVSRLLAGALARLRRALLSD</sequence>
<dbReference type="SUPFAM" id="SSF88659">
    <property type="entry name" value="Sigma3 and sigma4 domains of RNA polymerase sigma factors"/>
    <property type="match status" value="2"/>
</dbReference>
<dbReference type="InterPro" id="IPR014322">
    <property type="entry name" value="RNA_pol_sigma-B/F/G"/>
</dbReference>
<dbReference type="PANTHER" id="PTHR30385:SF4">
    <property type="entry name" value="RNA POLYMERASE SIGMA-E FACTOR"/>
    <property type="match status" value="1"/>
</dbReference>
<dbReference type="GO" id="GO:0016987">
    <property type="term" value="F:sigma factor activity"/>
    <property type="evidence" value="ECO:0007669"/>
    <property type="project" value="UniProtKB-KW"/>
</dbReference>
<keyword evidence="4" id="KW-0804">Transcription</keyword>
<protein>
    <submittedName>
        <fullName evidence="9">RNA polymerase sigma-B factor</fullName>
    </submittedName>
</protein>
<dbReference type="Pfam" id="PF04545">
    <property type="entry name" value="Sigma70_r4"/>
    <property type="match status" value="1"/>
</dbReference>
<dbReference type="InterPro" id="IPR007624">
    <property type="entry name" value="RNA_pol_sigma70_r3"/>
</dbReference>
<feature type="domain" description="RNA polymerase sigma-70 region 3" evidence="6">
    <location>
        <begin position="142"/>
        <end position="204"/>
    </location>
</feature>
<dbReference type="InterPro" id="IPR013325">
    <property type="entry name" value="RNA_pol_sigma_r2"/>
</dbReference>
<dbReference type="Gene3D" id="1.20.140.160">
    <property type="match status" value="1"/>
</dbReference>
<feature type="domain" description="RNA polymerase sigma-70 region 2" evidence="7">
    <location>
        <begin position="63"/>
        <end position="132"/>
    </location>
</feature>
<keyword evidence="1" id="KW-0805">Transcription regulation</keyword>
<gene>
    <name evidence="9" type="ORF">SAMN02745673_01364</name>
</gene>
<dbReference type="GO" id="GO:0006352">
    <property type="term" value="P:DNA-templated transcription initiation"/>
    <property type="evidence" value="ECO:0007669"/>
    <property type="project" value="InterPro"/>
</dbReference>
<dbReference type="PRINTS" id="PR00046">
    <property type="entry name" value="SIGMA70FCT"/>
</dbReference>
<dbReference type="SUPFAM" id="SSF88946">
    <property type="entry name" value="Sigma2 domain of RNA polymerase sigma factors"/>
    <property type="match status" value="1"/>
</dbReference>